<proteinExistence type="predicted"/>
<feature type="domain" description="Rhodanese" evidence="1">
    <location>
        <begin position="138"/>
        <end position="229"/>
    </location>
</feature>
<dbReference type="EMBL" id="JAANBB010000050">
    <property type="protein sequence ID" value="KAF7553140.1"/>
    <property type="molecule type" value="Genomic_DNA"/>
</dbReference>
<evidence type="ECO:0000313" key="3">
    <source>
        <dbReference type="Proteomes" id="UP000722485"/>
    </source>
</evidence>
<dbReference type="PANTHER" id="PTHR44086">
    <property type="entry name" value="THIOSULFATE SULFURTRANSFERASE RDL2, MITOCHONDRIAL-RELATED"/>
    <property type="match status" value="1"/>
</dbReference>
<dbReference type="Gene3D" id="3.40.250.10">
    <property type="entry name" value="Rhodanese-like domain"/>
    <property type="match status" value="4"/>
</dbReference>
<dbReference type="OrthoDB" id="566238at2759"/>
<dbReference type="PROSITE" id="PS50206">
    <property type="entry name" value="RHODANESE_3"/>
    <property type="match status" value="3"/>
</dbReference>
<dbReference type="PANTHER" id="PTHR44086:SF10">
    <property type="entry name" value="THIOSULFATE SULFURTRANSFERASE_RHODANESE-LIKE DOMAIN-CONTAINING PROTEIN 3"/>
    <property type="match status" value="1"/>
</dbReference>
<dbReference type="InterPro" id="IPR001763">
    <property type="entry name" value="Rhodanese-like_dom"/>
</dbReference>
<dbReference type="InterPro" id="IPR036873">
    <property type="entry name" value="Rhodanese-like_dom_sf"/>
</dbReference>
<sequence length="531" mass="57652">MTKTITAQQLRHHWANRHEIALLDVREEGPYAEAHPFFALTVPVSEVEDKLPALVPRLSVPIVVYDDGEGYTGRAAARILAMGYRDVSVLDGGLSSYAQVGEVFRDVNVPSKAFGELVEAIRHTPSLPAREIKHVLENDKDVVVLDARRYEEYHTMSIPRGQSCPGGELLYRLFEAAPNPSTTVIVHCAGRTRSIVGAQSLVNAGVPNKVVALENGTIGWTLAGFQLDGGKVERAGKPSSEAVQKAQQHAKAWAKHVGVSIIDGHQLKLFTESAKAITLYLLDVRDPREYAEGHPDGFLSAPGGQLVQATDEWIGVRGARIVLYDTDGVRALMTASWLLQLGWDVHVLGENVSVPDGLPRAEQPTWSVPSSSAIAVDGLERLTDATIVDLARSPVYRKGHVPGAWFASGPELARDLNSIPGSGPIVLTSPDGNIAAINVEHARKAIANSSREVLYLSGGTAAWKAAGRLLELEQRWLSEPIDVYKRPYEGTENAEKDMQGYIDWEHGLVAQVANDGIACFHVVRDVAKDLP</sequence>
<dbReference type="SUPFAM" id="SSF52821">
    <property type="entry name" value="Rhodanese/Cell cycle control phosphatase"/>
    <property type="match status" value="4"/>
</dbReference>
<dbReference type="Pfam" id="PF00581">
    <property type="entry name" value="Rhodanese"/>
    <property type="match status" value="4"/>
</dbReference>
<keyword evidence="3" id="KW-1185">Reference proteome</keyword>
<accession>A0A9P5HA05</accession>
<dbReference type="Proteomes" id="UP000722485">
    <property type="component" value="Unassembled WGS sequence"/>
</dbReference>
<organism evidence="2 3">
    <name type="scientific">Cylindrodendrum hubeiense</name>
    <dbReference type="NCBI Taxonomy" id="595255"/>
    <lineage>
        <taxon>Eukaryota</taxon>
        <taxon>Fungi</taxon>
        <taxon>Dikarya</taxon>
        <taxon>Ascomycota</taxon>
        <taxon>Pezizomycotina</taxon>
        <taxon>Sordariomycetes</taxon>
        <taxon>Hypocreomycetidae</taxon>
        <taxon>Hypocreales</taxon>
        <taxon>Nectriaceae</taxon>
        <taxon>Cylindrodendrum</taxon>
    </lineage>
</organism>
<evidence type="ECO:0000259" key="1">
    <source>
        <dbReference type="PROSITE" id="PS50206"/>
    </source>
</evidence>
<evidence type="ECO:0000313" key="2">
    <source>
        <dbReference type="EMBL" id="KAF7553140.1"/>
    </source>
</evidence>
<feature type="domain" description="Rhodanese" evidence="1">
    <location>
        <begin position="281"/>
        <end position="472"/>
    </location>
</feature>
<comment type="caution">
    <text evidence="2">The sequence shown here is derived from an EMBL/GenBank/DDBJ whole genome shotgun (WGS) entry which is preliminary data.</text>
</comment>
<name>A0A9P5HA05_9HYPO</name>
<protein>
    <recommendedName>
        <fullName evidence="1">Rhodanese domain-containing protein</fullName>
    </recommendedName>
</protein>
<feature type="domain" description="Rhodanese" evidence="1">
    <location>
        <begin position="16"/>
        <end position="105"/>
    </location>
</feature>
<dbReference type="GO" id="GO:0004792">
    <property type="term" value="F:thiosulfate-cyanide sulfurtransferase activity"/>
    <property type="evidence" value="ECO:0007669"/>
    <property type="project" value="TreeGrafter"/>
</dbReference>
<dbReference type="AlphaFoldDB" id="A0A9P5HA05"/>
<dbReference type="SMART" id="SM00450">
    <property type="entry name" value="RHOD"/>
    <property type="match status" value="4"/>
</dbReference>
<reference evidence="2" key="1">
    <citation type="submission" date="2020-03" db="EMBL/GenBank/DDBJ databases">
        <title>Draft Genome Sequence of Cylindrodendrum hubeiense.</title>
        <authorList>
            <person name="Buettner E."/>
            <person name="Kellner H."/>
        </authorList>
    </citation>
    <scope>NUCLEOTIDE SEQUENCE</scope>
    <source>
        <strain evidence="2">IHI 201604</strain>
    </source>
</reference>
<gene>
    <name evidence="2" type="ORF">G7Z17_g3857</name>
</gene>